<accession>A0A6N0HZ25</accession>
<gene>
    <name evidence="2" type="ORF">HUE57_16085</name>
</gene>
<feature type="region of interest" description="Disordered" evidence="1">
    <location>
        <begin position="1"/>
        <end position="20"/>
    </location>
</feature>
<dbReference type="Proteomes" id="UP000509658">
    <property type="component" value="Chromosome"/>
</dbReference>
<keyword evidence="3" id="KW-1185">Reference proteome</keyword>
<sequence>MARFVYADGPAPADHNGNTGAMVADPDFTHIDVDFSTQEVLGLQLKLDVAGVTYHAHDSEFTLFDDPNVVQDMSFSISLLMASLCIW</sequence>
<protein>
    <submittedName>
        <fullName evidence="2">Uncharacterized protein</fullName>
    </submittedName>
</protein>
<organism evidence="2 3">
    <name type="scientific">Candidatus Reidiella endopervernicosa</name>
    <dbReference type="NCBI Taxonomy" id="2738883"/>
    <lineage>
        <taxon>Bacteria</taxon>
        <taxon>Pseudomonadati</taxon>
        <taxon>Pseudomonadota</taxon>
        <taxon>Gammaproteobacteria</taxon>
        <taxon>Candidatus Reidiella</taxon>
    </lineage>
</organism>
<evidence type="ECO:0000313" key="2">
    <source>
        <dbReference type="EMBL" id="QKQ27640.1"/>
    </source>
</evidence>
<reference evidence="2 3" key="1">
    <citation type="submission" date="2020-05" db="EMBL/GenBank/DDBJ databases">
        <title>Horizontal transmission and recombination maintain forever young bacterial symbiont genomes.</title>
        <authorList>
            <person name="Russell S.L."/>
            <person name="Pepper-Tunick E."/>
            <person name="Svedberg J."/>
            <person name="Byrne A."/>
            <person name="Ruelas Castillo J."/>
            <person name="Vollmers C."/>
            <person name="Beinart R.A."/>
            <person name="Corbett-Detig R."/>
        </authorList>
    </citation>
    <scope>NUCLEOTIDE SEQUENCE [LARGE SCALE GENOMIC DNA]</scope>
    <source>
        <strain evidence="2">Santa_Monica_outfall</strain>
    </source>
</reference>
<evidence type="ECO:0000313" key="3">
    <source>
        <dbReference type="Proteomes" id="UP000509658"/>
    </source>
</evidence>
<evidence type="ECO:0000256" key="1">
    <source>
        <dbReference type="SAM" id="MobiDB-lite"/>
    </source>
</evidence>
<name>A0A6N0HZ25_9GAMM</name>
<proteinExistence type="predicted"/>
<dbReference type="RefSeq" id="WP_174673523.1">
    <property type="nucleotide sequence ID" value="NZ_CP054491.1"/>
</dbReference>
<dbReference type="EMBL" id="CP054491">
    <property type="protein sequence ID" value="QKQ27640.1"/>
    <property type="molecule type" value="Genomic_DNA"/>
</dbReference>
<dbReference type="AlphaFoldDB" id="A0A6N0HZ25"/>
<dbReference type="KEGG" id="rev:HUE57_16085"/>